<dbReference type="Proteomes" id="UP000291084">
    <property type="component" value="Chromosome 6"/>
</dbReference>
<accession>A0A0S3SB58</accession>
<keyword evidence="3" id="KW-1185">Reference proteome</keyword>
<name>A0A0S3SB58_PHAAN</name>
<feature type="compositionally biased region" description="Low complexity" evidence="1">
    <location>
        <begin position="69"/>
        <end position="79"/>
    </location>
</feature>
<evidence type="ECO:0000313" key="3">
    <source>
        <dbReference type="Proteomes" id="UP000291084"/>
    </source>
</evidence>
<dbReference type="AlphaFoldDB" id="A0A0S3SB58"/>
<feature type="region of interest" description="Disordered" evidence="1">
    <location>
        <begin position="41"/>
        <end position="101"/>
    </location>
</feature>
<sequence length="101" mass="10893">MTLRRVSRCALILALLLLSASLWFFKASVVLSVDTPFLSNFTGASTSSPLSLSKTREKDEPHPLPIIPLLPSKPSLFPLGTSPSMSPPHKNSSISMISMAQ</sequence>
<gene>
    <name evidence="2" type="primary">Vigan.06G119300</name>
    <name evidence="2" type="ORF">VIGAN_06119300</name>
</gene>
<reference evidence="2 3" key="1">
    <citation type="journal article" date="2015" name="Sci. Rep.">
        <title>The power of single molecule real-time sequencing technology in the de novo assembly of a eukaryotic genome.</title>
        <authorList>
            <person name="Sakai H."/>
            <person name="Naito K."/>
            <person name="Ogiso-Tanaka E."/>
            <person name="Takahashi Y."/>
            <person name="Iseki K."/>
            <person name="Muto C."/>
            <person name="Satou K."/>
            <person name="Teruya K."/>
            <person name="Shiroma A."/>
            <person name="Shimoji M."/>
            <person name="Hirano T."/>
            <person name="Itoh T."/>
            <person name="Kaga A."/>
            <person name="Tomooka N."/>
        </authorList>
    </citation>
    <scope>NUCLEOTIDE SEQUENCE [LARGE SCALE GENOMIC DNA]</scope>
    <source>
        <strain evidence="3">cv. Shumari</strain>
    </source>
</reference>
<feature type="compositionally biased region" description="Polar residues" evidence="1">
    <location>
        <begin position="41"/>
        <end position="53"/>
    </location>
</feature>
<evidence type="ECO:0000256" key="1">
    <source>
        <dbReference type="SAM" id="MobiDB-lite"/>
    </source>
</evidence>
<feature type="compositionally biased region" description="Polar residues" evidence="1">
    <location>
        <begin position="81"/>
        <end position="101"/>
    </location>
</feature>
<evidence type="ECO:0000313" key="2">
    <source>
        <dbReference type="EMBL" id="BAT90027.1"/>
    </source>
</evidence>
<protein>
    <submittedName>
        <fullName evidence="2">Uncharacterized protein</fullName>
    </submittedName>
</protein>
<organism evidence="2 3">
    <name type="scientific">Vigna angularis var. angularis</name>
    <dbReference type="NCBI Taxonomy" id="157739"/>
    <lineage>
        <taxon>Eukaryota</taxon>
        <taxon>Viridiplantae</taxon>
        <taxon>Streptophyta</taxon>
        <taxon>Embryophyta</taxon>
        <taxon>Tracheophyta</taxon>
        <taxon>Spermatophyta</taxon>
        <taxon>Magnoliopsida</taxon>
        <taxon>eudicotyledons</taxon>
        <taxon>Gunneridae</taxon>
        <taxon>Pentapetalae</taxon>
        <taxon>rosids</taxon>
        <taxon>fabids</taxon>
        <taxon>Fabales</taxon>
        <taxon>Fabaceae</taxon>
        <taxon>Papilionoideae</taxon>
        <taxon>50 kb inversion clade</taxon>
        <taxon>NPAAA clade</taxon>
        <taxon>indigoferoid/millettioid clade</taxon>
        <taxon>Phaseoleae</taxon>
        <taxon>Vigna</taxon>
    </lineage>
</organism>
<dbReference type="EMBL" id="AP015039">
    <property type="protein sequence ID" value="BAT90027.1"/>
    <property type="molecule type" value="Genomic_DNA"/>
</dbReference>
<proteinExistence type="predicted"/>